<dbReference type="PANTHER" id="PTHR21077">
    <property type="entry name" value="EME1 PROTEIN"/>
    <property type="match status" value="1"/>
</dbReference>
<keyword evidence="5" id="KW-0255">Endonuclease</keyword>
<evidence type="ECO:0000256" key="2">
    <source>
        <dbReference type="ARBA" id="ARBA00004123"/>
    </source>
</evidence>
<dbReference type="Pfam" id="PF21292">
    <property type="entry name" value="EME1-MUS81_C"/>
    <property type="match status" value="1"/>
</dbReference>
<dbReference type="PANTHER" id="PTHR21077:SF5">
    <property type="entry name" value="CROSSOVER JUNCTION ENDONUCLEASE MMS4"/>
    <property type="match status" value="1"/>
</dbReference>
<keyword evidence="10" id="KW-0234">DNA repair</keyword>
<dbReference type="GO" id="GO:0005634">
    <property type="term" value="C:nucleus"/>
    <property type="evidence" value="ECO:0007669"/>
    <property type="project" value="UniProtKB-SubCell"/>
</dbReference>
<dbReference type="GO" id="GO:0000712">
    <property type="term" value="P:resolution of meiotic recombination intermediates"/>
    <property type="evidence" value="ECO:0007669"/>
    <property type="project" value="TreeGrafter"/>
</dbReference>
<evidence type="ECO:0000256" key="9">
    <source>
        <dbReference type="ARBA" id="ARBA00023172"/>
    </source>
</evidence>
<evidence type="ECO:0000313" key="13">
    <source>
        <dbReference type="Proteomes" id="UP000695007"/>
    </source>
</evidence>
<sequence>MDDDEIIFLSHCSYKSNETQKIQSKGNVHYLTNIKDSEASINMNETECISSIQYTNNLMKENNIEKELSEFDLHKVNFECENDLGYNSKKKSESDSDYESQNKIYQCHTELSFDDEILKQNYKNMKSKSKNNVNKILEKGKDKQQTKLEKQEEITKQKLLKKLNKKNCLNNNADHKLKLIEIIFDEEIKNHDYFDHFLTYAEENCIKYNVQSQLIPKSITFSRYIENHYINKENNLCSNIENVNEKHIIIIWNCKEIIDHIFDNTFISVISNIKLLVPDRKLSLIIYKIGSYFKYLKSIKDRAVQETFSRNLSIEKQKKMKLKGDKDFSNYPIISRKKFEKCLVEIQLIHNINSRLIENQDEMILWIHQYTKSLTRLPSKIEKRSELSKIDCYINCDNRDTVKVDKDGNGLKRLWQQQLCQFTLMSLETSEAISSIYKSPLHLIETYKNCSQAEGEALLKDIPIRRAAGPLTSVRKIGPELSKKIFIMFTSIDGETLLND</sequence>
<dbReference type="GO" id="GO:0031297">
    <property type="term" value="P:replication fork processing"/>
    <property type="evidence" value="ECO:0007669"/>
    <property type="project" value="TreeGrafter"/>
</dbReference>
<comment type="subcellular location">
    <subcellularLocation>
        <location evidence="2">Nucleus</location>
    </subcellularLocation>
</comment>
<dbReference type="GO" id="GO:0048476">
    <property type="term" value="C:Holliday junction resolvase complex"/>
    <property type="evidence" value="ECO:0007669"/>
    <property type="project" value="InterPro"/>
</dbReference>
<evidence type="ECO:0000256" key="11">
    <source>
        <dbReference type="ARBA" id="ARBA00023242"/>
    </source>
</evidence>
<keyword evidence="12" id="KW-0469">Meiosis</keyword>
<dbReference type="InterPro" id="IPR042530">
    <property type="entry name" value="EME1/EME2_C"/>
</dbReference>
<dbReference type="GO" id="GO:0046872">
    <property type="term" value="F:metal ion binding"/>
    <property type="evidence" value="ECO:0007669"/>
    <property type="project" value="UniProtKB-KW"/>
</dbReference>
<dbReference type="KEGG" id="csol:105367273"/>
<keyword evidence="11" id="KW-0539">Nucleus</keyword>
<dbReference type="CTD" id="36136"/>
<evidence type="ECO:0000256" key="7">
    <source>
        <dbReference type="ARBA" id="ARBA00022801"/>
    </source>
</evidence>
<evidence type="ECO:0000256" key="12">
    <source>
        <dbReference type="ARBA" id="ARBA00023254"/>
    </source>
</evidence>
<reference evidence="14" key="1">
    <citation type="submission" date="2025-08" db="UniProtKB">
        <authorList>
            <consortium name="RefSeq"/>
        </authorList>
    </citation>
    <scope>IDENTIFICATION</scope>
</reference>
<gene>
    <name evidence="14" type="primary">LOC105367273</name>
</gene>
<dbReference type="GeneID" id="105367273"/>
<evidence type="ECO:0000256" key="4">
    <source>
        <dbReference type="ARBA" id="ARBA00022723"/>
    </source>
</evidence>
<keyword evidence="3" id="KW-0540">Nuclease</keyword>
<keyword evidence="13" id="KW-1185">Reference proteome</keyword>
<organism evidence="13 14">
    <name type="scientific">Ceratosolen solmsi marchali</name>
    <dbReference type="NCBI Taxonomy" id="326594"/>
    <lineage>
        <taxon>Eukaryota</taxon>
        <taxon>Metazoa</taxon>
        <taxon>Ecdysozoa</taxon>
        <taxon>Arthropoda</taxon>
        <taxon>Hexapoda</taxon>
        <taxon>Insecta</taxon>
        <taxon>Pterygota</taxon>
        <taxon>Neoptera</taxon>
        <taxon>Endopterygota</taxon>
        <taxon>Hymenoptera</taxon>
        <taxon>Apocrita</taxon>
        <taxon>Proctotrupomorpha</taxon>
        <taxon>Chalcidoidea</taxon>
        <taxon>Agaonidae</taxon>
        <taxon>Agaoninae</taxon>
        <taxon>Ceratosolen</taxon>
    </lineage>
</organism>
<evidence type="ECO:0000256" key="10">
    <source>
        <dbReference type="ARBA" id="ARBA00023204"/>
    </source>
</evidence>
<dbReference type="Gene3D" id="1.10.150.670">
    <property type="entry name" value="Crossover junction endonuclease EME1, DNA-binding domain"/>
    <property type="match status" value="1"/>
</dbReference>
<evidence type="ECO:0000256" key="1">
    <source>
        <dbReference type="ARBA" id="ARBA00001946"/>
    </source>
</evidence>
<dbReference type="Proteomes" id="UP000695007">
    <property type="component" value="Unplaced"/>
</dbReference>
<dbReference type="InterPro" id="IPR033310">
    <property type="entry name" value="Mms4/EME1/EME2"/>
</dbReference>
<keyword evidence="8" id="KW-0460">Magnesium</keyword>
<keyword evidence="7" id="KW-0378">Hydrolase</keyword>
<dbReference type="GO" id="GO:0008821">
    <property type="term" value="F:crossover junction DNA endonuclease activity"/>
    <property type="evidence" value="ECO:0007669"/>
    <property type="project" value="TreeGrafter"/>
</dbReference>
<proteinExistence type="predicted"/>
<comment type="cofactor">
    <cofactor evidence="1">
        <name>Mg(2+)</name>
        <dbReference type="ChEBI" id="CHEBI:18420"/>
    </cofactor>
</comment>
<dbReference type="GO" id="GO:0031573">
    <property type="term" value="P:mitotic intra-S DNA damage checkpoint signaling"/>
    <property type="evidence" value="ECO:0007669"/>
    <property type="project" value="TreeGrafter"/>
</dbReference>
<evidence type="ECO:0000256" key="6">
    <source>
        <dbReference type="ARBA" id="ARBA00022763"/>
    </source>
</evidence>
<evidence type="ECO:0000256" key="8">
    <source>
        <dbReference type="ARBA" id="ARBA00022842"/>
    </source>
</evidence>
<dbReference type="Gene3D" id="3.40.50.10130">
    <property type="match status" value="1"/>
</dbReference>
<evidence type="ECO:0000313" key="14">
    <source>
        <dbReference type="RefSeq" id="XP_011504232.1"/>
    </source>
</evidence>
<name>A0AAJ6YTT5_9HYME</name>
<accession>A0AAJ6YTT5</accession>
<dbReference type="RefSeq" id="XP_011504232.1">
    <property type="nucleotide sequence ID" value="XM_011505930.1"/>
</dbReference>
<dbReference type="GO" id="GO:0006302">
    <property type="term" value="P:double-strand break repair"/>
    <property type="evidence" value="ECO:0007669"/>
    <property type="project" value="TreeGrafter"/>
</dbReference>
<keyword evidence="4" id="KW-0479">Metal-binding</keyword>
<evidence type="ECO:0000256" key="3">
    <source>
        <dbReference type="ARBA" id="ARBA00022722"/>
    </source>
</evidence>
<evidence type="ECO:0000256" key="5">
    <source>
        <dbReference type="ARBA" id="ARBA00022759"/>
    </source>
</evidence>
<protein>
    <submittedName>
        <fullName evidence="14">Crossover junction endonuclease EME1-like</fullName>
    </submittedName>
</protein>
<dbReference type="AlphaFoldDB" id="A0AAJ6YTT5"/>
<keyword evidence="9" id="KW-0233">DNA recombination</keyword>
<keyword evidence="6" id="KW-0227">DNA damage</keyword>